<accession>A0AAW2DJ48</accession>
<dbReference type="PANTHER" id="PTHR32285:SF10">
    <property type="entry name" value="XYLAN O-ACETYLTRANSFERASE 1"/>
    <property type="match status" value="1"/>
</dbReference>
<dbReference type="Pfam" id="PF14416">
    <property type="entry name" value="PMR5N"/>
    <property type="match status" value="1"/>
</dbReference>
<keyword evidence="1" id="KW-0812">Transmembrane</keyword>
<reference evidence="3 4" key="1">
    <citation type="submission" date="2024-01" db="EMBL/GenBank/DDBJ databases">
        <title>A telomere-to-telomere, gap-free genome of sweet tea (Lithocarpus litseifolius).</title>
        <authorList>
            <person name="Zhou J."/>
        </authorList>
    </citation>
    <scope>NUCLEOTIDE SEQUENCE [LARGE SCALE GENOMIC DNA]</scope>
    <source>
        <strain evidence="3">Zhou-2022a</strain>
        <tissue evidence="3">Leaf</tissue>
    </source>
</reference>
<dbReference type="GO" id="GO:0016413">
    <property type="term" value="F:O-acetyltransferase activity"/>
    <property type="evidence" value="ECO:0007669"/>
    <property type="project" value="InterPro"/>
</dbReference>
<feature type="transmembrane region" description="Helical" evidence="1">
    <location>
        <begin position="14"/>
        <end position="32"/>
    </location>
</feature>
<dbReference type="GO" id="GO:0005794">
    <property type="term" value="C:Golgi apparatus"/>
    <property type="evidence" value="ECO:0007669"/>
    <property type="project" value="TreeGrafter"/>
</dbReference>
<evidence type="ECO:0000313" key="4">
    <source>
        <dbReference type="Proteomes" id="UP001459277"/>
    </source>
</evidence>
<evidence type="ECO:0000313" key="3">
    <source>
        <dbReference type="EMBL" id="KAL0009091.1"/>
    </source>
</evidence>
<keyword evidence="1" id="KW-1133">Transmembrane helix</keyword>
<keyword evidence="1" id="KW-0472">Membrane</keyword>
<proteinExistence type="predicted"/>
<comment type="caution">
    <text evidence="3">The sequence shown here is derived from an EMBL/GenBank/DDBJ whole genome shotgun (WGS) entry which is preliminary data.</text>
</comment>
<feature type="domain" description="Trichome birefringence-like N-terminal" evidence="2">
    <location>
        <begin position="90"/>
        <end position="144"/>
    </location>
</feature>
<protein>
    <recommendedName>
        <fullName evidence="2">Trichome birefringence-like N-terminal domain-containing protein</fullName>
    </recommendedName>
</protein>
<evidence type="ECO:0000256" key="1">
    <source>
        <dbReference type="SAM" id="Phobius"/>
    </source>
</evidence>
<dbReference type="EMBL" id="JAZDWU010000003">
    <property type="protein sequence ID" value="KAL0009091.1"/>
    <property type="molecule type" value="Genomic_DNA"/>
</dbReference>
<sequence length="154" mass="17782">MKLGGDGSQKGTNLSIYVTVFVSIFLFGCFFIDDKVEWMSYFPLSRPNPQEIQYQRPAQNATVIESSKNSISTMAKLDGEDNEEIELPPENCDIFVGEWVFDEVSHPLYRENECEFLSEQVTCLKNGRQNPLYQHWRWQPRECSLPKPNSSYVG</sequence>
<name>A0AAW2DJ48_9ROSI</name>
<dbReference type="PANTHER" id="PTHR32285">
    <property type="entry name" value="PROTEIN TRICHOME BIREFRINGENCE-LIKE 9-RELATED"/>
    <property type="match status" value="1"/>
</dbReference>
<dbReference type="Proteomes" id="UP001459277">
    <property type="component" value="Unassembled WGS sequence"/>
</dbReference>
<organism evidence="3 4">
    <name type="scientific">Lithocarpus litseifolius</name>
    <dbReference type="NCBI Taxonomy" id="425828"/>
    <lineage>
        <taxon>Eukaryota</taxon>
        <taxon>Viridiplantae</taxon>
        <taxon>Streptophyta</taxon>
        <taxon>Embryophyta</taxon>
        <taxon>Tracheophyta</taxon>
        <taxon>Spermatophyta</taxon>
        <taxon>Magnoliopsida</taxon>
        <taxon>eudicotyledons</taxon>
        <taxon>Gunneridae</taxon>
        <taxon>Pentapetalae</taxon>
        <taxon>rosids</taxon>
        <taxon>fabids</taxon>
        <taxon>Fagales</taxon>
        <taxon>Fagaceae</taxon>
        <taxon>Lithocarpus</taxon>
    </lineage>
</organism>
<dbReference type="InterPro" id="IPR025846">
    <property type="entry name" value="TBL_N"/>
</dbReference>
<evidence type="ECO:0000259" key="2">
    <source>
        <dbReference type="Pfam" id="PF14416"/>
    </source>
</evidence>
<dbReference type="AlphaFoldDB" id="A0AAW2DJ48"/>
<dbReference type="PROSITE" id="PS51257">
    <property type="entry name" value="PROKAR_LIPOPROTEIN"/>
    <property type="match status" value="1"/>
</dbReference>
<dbReference type="InterPro" id="IPR029962">
    <property type="entry name" value="TBL"/>
</dbReference>
<gene>
    <name evidence="3" type="ORF">SO802_010593</name>
</gene>
<keyword evidence="4" id="KW-1185">Reference proteome</keyword>